<dbReference type="Proteomes" id="UP001183619">
    <property type="component" value="Unassembled WGS sequence"/>
</dbReference>
<evidence type="ECO:0000313" key="2">
    <source>
        <dbReference type="Proteomes" id="UP001183619"/>
    </source>
</evidence>
<keyword evidence="2" id="KW-1185">Reference proteome</keyword>
<dbReference type="EMBL" id="JAVDYF010000001">
    <property type="protein sequence ID" value="MDR7353651.1"/>
    <property type="molecule type" value="Genomic_DNA"/>
</dbReference>
<dbReference type="RefSeq" id="WP_277104253.1">
    <property type="nucleotide sequence ID" value="NZ_BAAAJS010000013.1"/>
</dbReference>
<accession>A0ABU2B5V2</accession>
<proteinExistence type="predicted"/>
<reference evidence="1 2" key="1">
    <citation type="submission" date="2023-07" db="EMBL/GenBank/DDBJ databases">
        <title>Sequencing the genomes of 1000 actinobacteria strains.</title>
        <authorList>
            <person name="Klenk H.-P."/>
        </authorList>
    </citation>
    <scope>NUCLEOTIDE SEQUENCE [LARGE SCALE GENOMIC DNA]</scope>
    <source>
        <strain evidence="1 2">DSM 44508</strain>
    </source>
</reference>
<sequence length="62" mass="6585">MGRAEARGVAPDGDKLLIDVVDKSTAELQICVLRGSGALFNKNIKGLYVLGVIFILDRIAVA</sequence>
<protein>
    <submittedName>
        <fullName evidence="1">Uncharacterized protein</fullName>
    </submittedName>
</protein>
<comment type="caution">
    <text evidence="1">The sequence shown here is derived from an EMBL/GenBank/DDBJ whole genome shotgun (WGS) entry which is preliminary data.</text>
</comment>
<evidence type="ECO:0000313" key="1">
    <source>
        <dbReference type="EMBL" id="MDR7353651.1"/>
    </source>
</evidence>
<organism evidence="1 2">
    <name type="scientific">Corynebacterium felinum</name>
    <dbReference type="NCBI Taxonomy" id="131318"/>
    <lineage>
        <taxon>Bacteria</taxon>
        <taxon>Bacillati</taxon>
        <taxon>Actinomycetota</taxon>
        <taxon>Actinomycetes</taxon>
        <taxon>Mycobacteriales</taxon>
        <taxon>Corynebacteriaceae</taxon>
        <taxon>Corynebacterium</taxon>
    </lineage>
</organism>
<gene>
    <name evidence="1" type="ORF">J2S37_000189</name>
</gene>
<name>A0ABU2B5V2_9CORY</name>